<sequence>MAVILRVRSFYVEVMLLTVALVCAQNRECGRNHFKCHGASQVQQCVDGVPMGPLEQCDPGFVCDPNSEWVPCVPEPEDACCGQGFFPVKGSCSLFISCVPDGEKLVRHVVSCALDYTFSAQKGVCEPTAESSANCLEEQTTVASSTTTTTMIASPTTSLSPMTSTKSSTKTTAATTTKRPSTESKKPVCSTPGHYPDPESCRHYYVCSWAAGGGIKATRTQCIANLFFDVKLNQCVYNTNCGTRKYK</sequence>
<feature type="chain" id="PRO_5035762702" description="Chitin-binding type-2 domain-containing protein" evidence="7">
    <location>
        <begin position="25"/>
        <end position="247"/>
    </location>
</feature>
<evidence type="ECO:0000256" key="6">
    <source>
        <dbReference type="SAM" id="MobiDB-lite"/>
    </source>
</evidence>
<evidence type="ECO:0000313" key="9">
    <source>
        <dbReference type="EMBL" id="CAB3362222.1"/>
    </source>
</evidence>
<evidence type="ECO:0000256" key="3">
    <source>
        <dbReference type="ARBA" id="ARBA00022737"/>
    </source>
</evidence>
<keyword evidence="5" id="KW-0325">Glycoprotein</keyword>
<dbReference type="PANTHER" id="PTHR23301:SF0">
    <property type="entry name" value="CHITIN-BINDING TYPE-2 DOMAIN-CONTAINING PROTEIN-RELATED"/>
    <property type="match status" value="1"/>
</dbReference>
<keyword evidence="3" id="KW-0677">Repeat</keyword>
<feature type="compositionally biased region" description="Low complexity" evidence="6">
    <location>
        <begin position="146"/>
        <end position="179"/>
    </location>
</feature>
<dbReference type="GO" id="GO:0005576">
    <property type="term" value="C:extracellular region"/>
    <property type="evidence" value="ECO:0007669"/>
    <property type="project" value="InterPro"/>
</dbReference>
<dbReference type="GO" id="GO:0008061">
    <property type="term" value="F:chitin binding"/>
    <property type="evidence" value="ECO:0007669"/>
    <property type="project" value="UniProtKB-KW"/>
</dbReference>
<evidence type="ECO:0000313" key="10">
    <source>
        <dbReference type="Proteomes" id="UP000494165"/>
    </source>
</evidence>
<keyword evidence="4" id="KW-1015">Disulfide bond</keyword>
<dbReference type="OrthoDB" id="6020543at2759"/>
<dbReference type="EMBL" id="CADEPI010000008">
    <property type="protein sequence ID" value="CAB3362222.1"/>
    <property type="molecule type" value="Genomic_DNA"/>
</dbReference>
<keyword evidence="1" id="KW-0147">Chitin-binding</keyword>
<dbReference type="Pfam" id="PF01607">
    <property type="entry name" value="CBM_14"/>
    <property type="match status" value="2"/>
</dbReference>
<comment type="caution">
    <text evidence="9">The sequence shown here is derived from an EMBL/GenBank/DDBJ whole genome shotgun (WGS) entry which is preliminary data.</text>
</comment>
<dbReference type="PROSITE" id="PS50940">
    <property type="entry name" value="CHIT_BIND_II"/>
    <property type="match status" value="1"/>
</dbReference>
<feature type="domain" description="Chitin-binding type-2" evidence="8">
    <location>
        <begin position="186"/>
        <end position="243"/>
    </location>
</feature>
<protein>
    <recommendedName>
        <fullName evidence="8">Chitin-binding type-2 domain-containing protein</fullName>
    </recommendedName>
</protein>
<evidence type="ECO:0000259" key="8">
    <source>
        <dbReference type="PROSITE" id="PS50940"/>
    </source>
</evidence>
<feature type="signal peptide" evidence="7">
    <location>
        <begin position="1"/>
        <end position="24"/>
    </location>
</feature>
<evidence type="ECO:0000256" key="5">
    <source>
        <dbReference type="ARBA" id="ARBA00023180"/>
    </source>
</evidence>
<name>A0A8S1BZK6_9INSE</name>
<reference evidence="9 10" key="1">
    <citation type="submission" date="2020-04" db="EMBL/GenBank/DDBJ databases">
        <authorList>
            <person name="Alioto T."/>
            <person name="Alioto T."/>
            <person name="Gomez Garrido J."/>
        </authorList>
    </citation>
    <scope>NUCLEOTIDE SEQUENCE [LARGE SCALE GENOMIC DNA]</scope>
</reference>
<evidence type="ECO:0000256" key="4">
    <source>
        <dbReference type="ARBA" id="ARBA00023157"/>
    </source>
</evidence>
<dbReference type="Gene3D" id="2.170.140.10">
    <property type="entry name" value="Chitin binding domain"/>
    <property type="match status" value="2"/>
</dbReference>
<dbReference type="Proteomes" id="UP000494165">
    <property type="component" value="Unassembled WGS sequence"/>
</dbReference>
<keyword evidence="2 7" id="KW-0732">Signal</keyword>
<dbReference type="AlphaFoldDB" id="A0A8S1BZK6"/>
<dbReference type="InterPro" id="IPR051940">
    <property type="entry name" value="Chitin_bind-dev_reg"/>
</dbReference>
<dbReference type="PANTHER" id="PTHR23301">
    <property type="entry name" value="CHITIN BINDING PERITROPHIN-A"/>
    <property type="match status" value="1"/>
</dbReference>
<keyword evidence="10" id="KW-1185">Reference proteome</keyword>
<accession>A0A8S1BZK6</accession>
<evidence type="ECO:0000256" key="7">
    <source>
        <dbReference type="SAM" id="SignalP"/>
    </source>
</evidence>
<evidence type="ECO:0000256" key="1">
    <source>
        <dbReference type="ARBA" id="ARBA00022669"/>
    </source>
</evidence>
<organism evidence="9 10">
    <name type="scientific">Cloeon dipterum</name>
    <dbReference type="NCBI Taxonomy" id="197152"/>
    <lineage>
        <taxon>Eukaryota</taxon>
        <taxon>Metazoa</taxon>
        <taxon>Ecdysozoa</taxon>
        <taxon>Arthropoda</taxon>
        <taxon>Hexapoda</taxon>
        <taxon>Insecta</taxon>
        <taxon>Pterygota</taxon>
        <taxon>Palaeoptera</taxon>
        <taxon>Ephemeroptera</taxon>
        <taxon>Pisciforma</taxon>
        <taxon>Baetidae</taxon>
        <taxon>Cloeon</taxon>
    </lineage>
</organism>
<gene>
    <name evidence="9" type="ORF">CLODIP_2_CD05062</name>
</gene>
<dbReference type="SUPFAM" id="SSF57625">
    <property type="entry name" value="Invertebrate chitin-binding proteins"/>
    <property type="match status" value="2"/>
</dbReference>
<proteinExistence type="predicted"/>
<dbReference type="InterPro" id="IPR002557">
    <property type="entry name" value="Chitin-bd_dom"/>
</dbReference>
<dbReference type="InterPro" id="IPR036508">
    <property type="entry name" value="Chitin-bd_dom_sf"/>
</dbReference>
<evidence type="ECO:0000256" key="2">
    <source>
        <dbReference type="ARBA" id="ARBA00022729"/>
    </source>
</evidence>
<feature type="region of interest" description="Disordered" evidence="6">
    <location>
        <begin position="146"/>
        <end position="191"/>
    </location>
</feature>
<dbReference type="SMART" id="SM00494">
    <property type="entry name" value="ChtBD2"/>
    <property type="match status" value="2"/>
</dbReference>